<dbReference type="AlphaFoldDB" id="A0A4Q2S962"/>
<feature type="transmembrane region" description="Helical" evidence="1">
    <location>
        <begin position="12"/>
        <end position="33"/>
    </location>
</feature>
<feature type="transmembrane region" description="Helical" evidence="1">
    <location>
        <begin position="45"/>
        <end position="66"/>
    </location>
</feature>
<evidence type="ECO:0000313" key="3">
    <source>
        <dbReference type="Proteomes" id="UP000293291"/>
    </source>
</evidence>
<keyword evidence="3" id="KW-1185">Reference proteome</keyword>
<name>A0A4Q2S962_9ACTN</name>
<dbReference type="RefSeq" id="WP_129455820.1">
    <property type="nucleotide sequence ID" value="NZ_JACXYX010000016.1"/>
</dbReference>
<keyword evidence="1" id="KW-0812">Transmembrane</keyword>
<evidence type="ECO:0000313" key="2">
    <source>
        <dbReference type="EMBL" id="RYC00269.1"/>
    </source>
</evidence>
<dbReference type="Proteomes" id="UP000293291">
    <property type="component" value="Unassembled WGS sequence"/>
</dbReference>
<organism evidence="2 3">
    <name type="scientific">Nocardioides ganghwensis</name>
    <dbReference type="NCBI Taxonomy" id="252230"/>
    <lineage>
        <taxon>Bacteria</taxon>
        <taxon>Bacillati</taxon>
        <taxon>Actinomycetota</taxon>
        <taxon>Actinomycetes</taxon>
        <taxon>Propionibacteriales</taxon>
        <taxon>Nocardioidaceae</taxon>
        <taxon>Nocardioides</taxon>
    </lineage>
</organism>
<gene>
    <name evidence="2" type="ORF">EUA07_14110</name>
</gene>
<sequence length="176" mass="19533">MDGLGTELPQRTTIMWILLAAAVVFLVPTARTARRALGESGGTAAGLWAMSAVMVVLLVVVPLRVARSIQQRHTYLSDDAVTVVSGDDRRTLAFADLEEVKVRYSTRGGSVFRNEKVFLVGRSDRGERTVITVSRYYVETMQPLLRRLAVEVDQRPGLLDGDLERDYFDHALRSAP</sequence>
<protein>
    <recommendedName>
        <fullName evidence="4">PH domain-containing protein</fullName>
    </recommendedName>
</protein>
<proteinExistence type="predicted"/>
<dbReference type="OrthoDB" id="3784239at2"/>
<evidence type="ECO:0000256" key="1">
    <source>
        <dbReference type="SAM" id="Phobius"/>
    </source>
</evidence>
<dbReference type="EMBL" id="SDWU01000015">
    <property type="protein sequence ID" value="RYC00269.1"/>
    <property type="molecule type" value="Genomic_DNA"/>
</dbReference>
<accession>A0A4Q2S962</accession>
<comment type="caution">
    <text evidence="2">The sequence shown here is derived from an EMBL/GenBank/DDBJ whole genome shotgun (WGS) entry which is preliminary data.</text>
</comment>
<keyword evidence="1" id="KW-1133">Transmembrane helix</keyword>
<evidence type="ECO:0008006" key="4">
    <source>
        <dbReference type="Google" id="ProtNLM"/>
    </source>
</evidence>
<keyword evidence="1" id="KW-0472">Membrane</keyword>
<reference evidence="2 3" key="1">
    <citation type="submission" date="2019-01" db="EMBL/GenBank/DDBJ databases">
        <title>Novel species of Nocardioides.</title>
        <authorList>
            <person name="Liu Q."/>
            <person name="Xin Y.-H."/>
        </authorList>
    </citation>
    <scope>NUCLEOTIDE SEQUENCE [LARGE SCALE GENOMIC DNA]</scope>
    <source>
        <strain evidence="2 3">CGMCC 4.6875</strain>
    </source>
</reference>